<sequence length="237" mass="25759">MEITWLGHAAFEIISDKGLKIIIDPFISNNPACNVPVEEIDADLILVTHGHVDHFGDAMEIANRTGARVIANHEVSLFLSQQGIESTGMNIGGSIGIQGIKITMLDAKHSSDIDFVEDVIPGGSAGSFLITFEEGTKIFHAGDTGLFGDMEKIIGDIYNPDIAILPIGDRFTMGPLEAALATKWISPKMVIPMHYNTFPAIEQNTTNFSNFVMQMTPKIKTIVLNSGETFDPNNLND</sequence>
<evidence type="ECO:0000256" key="1">
    <source>
        <dbReference type="ARBA" id="ARBA00022801"/>
    </source>
</evidence>
<feature type="domain" description="Metallo-beta-lactamase" evidence="3">
    <location>
        <begin position="7"/>
        <end position="194"/>
    </location>
</feature>
<dbReference type="SUPFAM" id="SSF56281">
    <property type="entry name" value="Metallo-hydrolase/oxidoreductase"/>
    <property type="match status" value="1"/>
</dbReference>
<dbReference type="InterPro" id="IPR036866">
    <property type="entry name" value="RibonucZ/Hydroxyglut_hydro"/>
</dbReference>
<dbReference type="CDD" id="cd06262">
    <property type="entry name" value="metallo-hydrolase-like_MBL-fold"/>
    <property type="match status" value="1"/>
</dbReference>
<comment type="similarity">
    <text evidence="2">Belongs to the UPF0173 family.</text>
</comment>
<dbReference type="InterPro" id="IPR001279">
    <property type="entry name" value="Metallo-B-lactamas"/>
</dbReference>
<organism evidence="4 5">
    <name type="scientific">Candidatus Methanobinarius endosymbioticus</name>
    <dbReference type="NCBI Taxonomy" id="2006182"/>
    <lineage>
        <taxon>Archaea</taxon>
        <taxon>Methanobacteriati</taxon>
        <taxon>Methanobacteriota</taxon>
        <taxon>Methanomada group</taxon>
        <taxon>Methanobacteria</taxon>
        <taxon>Methanobacteriales</taxon>
        <taxon>Methanobacteriaceae</taxon>
        <taxon>Candidatus Methanobinarius</taxon>
    </lineage>
</organism>
<dbReference type="Gene3D" id="3.60.15.10">
    <property type="entry name" value="Ribonuclease Z/Hydroxyacylglutathione hydrolase-like"/>
    <property type="match status" value="1"/>
</dbReference>
<dbReference type="Proteomes" id="UP000253099">
    <property type="component" value="Unassembled WGS sequence"/>
</dbReference>
<comment type="caution">
    <text evidence="4">The sequence shown here is derived from an EMBL/GenBank/DDBJ whole genome shotgun (WGS) entry which is preliminary data.</text>
</comment>
<dbReference type="AlphaFoldDB" id="A0A366MCL4"/>
<keyword evidence="5" id="KW-1185">Reference proteome</keyword>
<reference evidence="4 5" key="1">
    <citation type="submission" date="2018-06" db="EMBL/GenBank/DDBJ databases">
        <title>Genomic insight into two independent archaeal endosymbiosis events.</title>
        <authorList>
            <person name="Lind A.E."/>
            <person name="Lewis W.H."/>
            <person name="Spang A."/>
            <person name="Guy L."/>
            <person name="Embley M.T."/>
            <person name="Ettema T.J.G."/>
        </authorList>
    </citation>
    <scope>NUCLEOTIDE SEQUENCE [LARGE SCALE GENOMIC DNA]</scope>
    <source>
        <strain evidence="4">NOE</strain>
    </source>
</reference>
<proteinExistence type="inferred from homology"/>
<dbReference type="PANTHER" id="PTHR43546:SF3">
    <property type="entry name" value="UPF0173 METAL-DEPENDENT HYDROLASE MJ1163"/>
    <property type="match status" value="1"/>
</dbReference>
<dbReference type="NCBIfam" id="NF001911">
    <property type="entry name" value="PRK00685.1"/>
    <property type="match status" value="1"/>
</dbReference>
<keyword evidence="1 2" id="KW-0378">Hydrolase</keyword>
<dbReference type="InterPro" id="IPR050114">
    <property type="entry name" value="UPF0173_UPF0282_UlaG_hydrolase"/>
</dbReference>
<dbReference type="EMBL" id="NIZT01000023">
    <property type="protein sequence ID" value="RBQ23573.1"/>
    <property type="molecule type" value="Genomic_DNA"/>
</dbReference>
<evidence type="ECO:0000256" key="2">
    <source>
        <dbReference type="HAMAP-Rule" id="MF_00457"/>
    </source>
</evidence>
<gene>
    <name evidence="4" type="ORF">ALNOE001_08570</name>
</gene>
<name>A0A366MCL4_9EURY</name>
<evidence type="ECO:0000313" key="4">
    <source>
        <dbReference type="EMBL" id="RBQ23573.1"/>
    </source>
</evidence>
<dbReference type="Pfam" id="PF13483">
    <property type="entry name" value="Lactamase_B_3"/>
    <property type="match status" value="1"/>
</dbReference>
<accession>A0A366MCL4</accession>
<dbReference type="HAMAP" id="MF_00457">
    <property type="entry name" value="UPF0173"/>
    <property type="match status" value="1"/>
</dbReference>
<dbReference type="GO" id="GO:0016787">
    <property type="term" value="F:hydrolase activity"/>
    <property type="evidence" value="ECO:0007669"/>
    <property type="project" value="UniProtKB-UniRule"/>
</dbReference>
<evidence type="ECO:0000313" key="5">
    <source>
        <dbReference type="Proteomes" id="UP000253099"/>
    </source>
</evidence>
<dbReference type="InterPro" id="IPR022877">
    <property type="entry name" value="UPF0173"/>
</dbReference>
<protein>
    <recommendedName>
        <fullName evidence="2">UPF0173 metal-dependent hydrolase ALNOE001_08570</fullName>
    </recommendedName>
</protein>
<evidence type="ECO:0000259" key="3">
    <source>
        <dbReference type="SMART" id="SM00849"/>
    </source>
</evidence>
<dbReference type="PANTHER" id="PTHR43546">
    <property type="entry name" value="UPF0173 METAL-DEPENDENT HYDROLASE MJ1163-RELATED"/>
    <property type="match status" value="1"/>
</dbReference>
<dbReference type="SMART" id="SM00849">
    <property type="entry name" value="Lactamase_B"/>
    <property type="match status" value="1"/>
</dbReference>